<reference evidence="9" key="1">
    <citation type="submission" date="2022-06" db="EMBL/GenBank/DDBJ databases">
        <title>Genomic Encyclopedia of Archaeal and Bacterial Type Strains, Phase II (KMG-II): from individual species to whole genera.</title>
        <authorList>
            <person name="Goeker M."/>
        </authorList>
    </citation>
    <scope>NUCLEOTIDE SEQUENCE</scope>
    <source>
        <strain evidence="9">DSM 43935</strain>
    </source>
</reference>
<evidence type="ECO:0000256" key="7">
    <source>
        <dbReference type="RuleBase" id="RU000461"/>
    </source>
</evidence>
<evidence type="ECO:0000313" key="9">
    <source>
        <dbReference type="EMBL" id="MCP2167987.1"/>
    </source>
</evidence>
<keyword evidence="6 7" id="KW-0503">Monooxygenase</keyword>
<evidence type="ECO:0000256" key="1">
    <source>
        <dbReference type="ARBA" id="ARBA00010617"/>
    </source>
</evidence>
<dbReference type="GO" id="GO:0004497">
    <property type="term" value="F:monooxygenase activity"/>
    <property type="evidence" value="ECO:0007669"/>
    <property type="project" value="UniProtKB-KW"/>
</dbReference>
<keyword evidence="2 7" id="KW-0349">Heme</keyword>
<dbReference type="Pfam" id="PF00067">
    <property type="entry name" value="p450"/>
    <property type="match status" value="1"/>
</dbReference>
<dbReference type="SUPFAM" id="SSF48264">
    <property type="entry name" value="Cytochrome P450"/>
    <property type="match status" value="1"/>
</dbReference>
<evidence type="ECO:0000313" key="10">
    <source>
        <dbReference type="Proteomes" id="UP001206128"/>
    </source>
</evidence>
<dbReference type="Proteomes" id="UP001206128">
    <property type="component" value="Unassembled WGS sequence"/>
</dbReference>
<dbReference type="GO" id="GO:0016705">
    <property type="term" value="F:oxidoreductase activity, acting on paired donors, with incorporation or reduction of molecular oxygen"/>
    <property type="evidence" value="ECO:0007669"/>
    <property type="project" value="InterPro"/>
</dbReference>
<evidence type="ECO:0000256" key="4">
    <source>
        <dbReference type="ARBA" id="ARBA00023002"/>
    </source>
</evidence>
<evidence type="ECO:0000256" key="5">
    <source>
        <dbReference type="ARBA" id="ARBA00023004"/>
    </source>
</evidence>
<keyword evidence="4 7" id="KW-0560">Oxidoreductase</keyword>
<dbReference type="PROSITE" id="PS00086">
    <property type="entry name" value="CYTOCHROME_P450"/>
    <property type="match status" value="1"/>
</dbReference>
<dbReference type="PRINTS" id="PR00385">
    <property type="entry name" value="P450"/>
</dbReference>
<keyword evidence="3 7" id="KW-0479">Metal-binding</keyword>
<protein>
    <submittedName>
        <fullName evidence="9">Cytochrome P450</fullName>
    </submittedName>
</protein>
<comment type="caution">
    <text evidence="9">The sequence shown here is derived from an EMBL/GenBank/DDBJ whole genome shotgun (WGS) entry which is preliminary data.</text>
</comment>
<dbReference type="InterPro" id="IPR036396">
    <property type="entry name" value="Cyt_P450_sf"/>
</dbReference>
<evidence type="ECO:0000256" key="3">
    <source>
        <dbReference type="ARBA" id="ARBA00022723"/>
    </source>
</evidence>
<dbReference type="PANTHER" id="PTHR46696:SF1">
    <property type="entry name" value="CYTOCHROME P450 YJIB-RELATED"/>
    <property type="match status" value="1"/>
</dbReference>
<dbReference type="FunFam" id="1.10.630.10:FF:000018">
    <property type="entry name" value="Cytochrome P450 monooxygenase"/>
    <property type="match status" value="1"/>
</dbReference>
<dbReference type="PANTHER" id="PTHR46696">
    <property type="entry name" value="P450, PUTATIVE (EUROFUNG)-RELATED"/>
    <property type="match status" value="1"/>
</dbReference>
<accession>A0AAE3GGU0</accession>
<keyword evidence="10" id="KW-1185">Reference proteome</keyword>
<dbReference type="EMBL" id="JAMTCK010000012">
    <property type="protein sequence ID" value="MCP2167987.1"/>
    <property type="molecule type" value="Genomic_DNA"/>
</dbReference>
<feature type="region of interest" description="Disordered" evidence="8">
    <location>
        <begin position="1"/>
        <end position="34"/>
    </location>
</feature>
<sequence>MSVASSPAQRSAEADRLPTNRPAGCPFDPPPELSRFRAEEPVRRLTYPDGHRGWLVSNHELSRTVLADTRFSSRMELRRTAVPRPGLTPLLGRPAAPGMFIAMDPPEHTRYRRLLTGQFTVRRMRLLEPRIEQIAEQHLDAMVQAGPPADLVAAYALPIPSLVICELLGVPYADRDVFQRDTATLLRLDATAEQVRAASESVGAFMADLVRHKRAEPADDLLSGLIATGELTDEELAGVSFLLLVAGHETTANMLALGAFALINHRDQGHADQLAALCGDPTAAEHAVEELLRYLTIIQFGTTRTALVDIHLGDQLIRAGETLTLALPSANRDPDKFADPDTLDLTRSAQGHLAFGHGVHQCLGQQLARIEMRIGYRALFRRFPELRLAVPAEEVPLRHDMNIYGVHRLPVTW</sequence>
<dbReference type="InterPro" id="IPR001128">
    <property type="entry name" value="Cyt_P450"/>
</dbReference>
<gene>
    <name evidence="9" type="ORF">LX83_004861</name>
</gene>
<keyword evidence="5 7" id="KW-0408">Iron</keyword>
<comment type="similarity">
    <text evidence="1 7">Belongs to the cytochrome P450 family.</text>
</comment>
<dbReference type="GO" id="GO:0005506">
    <property type="term" value="F:iron ion binding"/>
    <property type="evidence" value="ECO:0007669"/>
    <property type="project" value="InterPro"/>
</dbReference>
<dbReference type="PRINTS" id="PR00359">
    <property type="entry name" value="BP450"/>
</dbReference>
<evidence type="ECO:0000256" key="6">
    <source>
        <dbReference type="ARBA" id="ARBA00023033"/>
    </source>
</evidence>
<dbReference type="InterPro" id="IPR002397">
    <property type="entry name" value="Cyt_P450_B"/>
</dbReference>
<dbReference type="CDD" id="cd11030">
    <property type="entry name" value="CYP105-like"/>
    <property type="match status" value="1"/>
</dbReference>
<dbReference type="InterPro" id="IPR017972">
    <property type="entry name" value="Cyt_P450_CS"/>
</dbReference>
<dbReference type="AlphaFoldDB" id="A0AAE3GGU0"/>
<dbReference type="Gene3D" id="1.10.630.10">
    <property type="entry name" value="Cytochrome P450"/>
    <property type="match status" value="1"/>
</dbReference>
<dbReference type="GO" id="GO:0020037">
    <property type="term" value="F:heme binding"/>
    <property type="evidence" value="ECO:0007669"/>
    <property type="project" value="InterPro"/>
</dbReference>
<name>A0AAE3GGU0_9PSEU</name>
<dbReference type="RefSeq" id="WP_253775408.1">
    <property type="nucleotide sequence ID" value="NZ_JAMTCK010000012.1"/>
</dbReference>
<evidence type="ECO:0000256" key="8">
    <source>
        <dbReference type="SAM" id="MobiDB-lite"/>
    </source>
</evidence>
<organism evidence="9 10">
    <name type="scientific">Goodfellowiella coeruleoviolacea</name>
    <dbReference type="NCBI Taxonomy" id="334858"/>
    <lineage>
        <taxon>Bacteria</taxon>
        <taxon>Bacillati</taxon>
        <taxon>Actinomycetota</taxon>
        <taxon>Actinomycetes</taxon>
        <taxon>Pseudonocardiales</taxon>
        <taxon>Pseudonocardiaceae</taxon>
        <taxon>Goodfellowiella</taxon>
    </lineage>
</organism>
<evidence type="ECO:0000256" key="2">
    <source>
        <dbReference type="ARBA" id="ARBA00022617"/>
    </source>
</evidence>
<proteinExistence type="inferred from homology"/>